<keyword evidence="8" id="KW-1185">Reference proteome</keyword>
<comment type="similarity">
    <text evidence="2">Belongs to the NASP family.</text>
</comment>
<feature type="region of interest" description="Disordered" evidence="7">
    <location>
        <begin position="1"/>
        <end position="32"/>
    </location>
</feature>
<feature type="compositionally biased region" description="Basic and acidic residues" evidence="7">
    <location>
        <begin position="350"/>
        <end position="382"/>
    </location>
</feature>
<feature type="region of interest" description="Disordered" evidence="7">
    <location>
        <begin position="682"/>
        <end position="735"/>
    </location>
</feature>
<feature type="repeat" description="TPR" evidence="6">
    <location>
        <begin position="533"/>
        <end position="566"/>
    </location>
</feature>
<feature type="compositionally biased region" description="Polar residues" evidence="7">
    <location>
        <begin position="212"/>
        <end position="222"/>
    </location>
</feature>
<feature type="region of interest" description="Disordered" evidence="7">
    <location>
        <begin position="212"/>
        <end position="436"/>
    </location>
</feature>
<organism evidence="8 9">
    <name type="scientific">Petromyzon marinus</name>
    <name type="common">Sea lamprey</name>
    <dbReference type="NCBI Taxonomy" id="7757"/>
    <lineage>
        <taxon>Eukaryota</taxon>
        <taxon>Metazoa</taxon>
        <taxon>Chordata</taxon>
        <taxon>Craniata</taxon>
        <taxon>Vertebrata</taxon>
        <taxon>Cyclostomata</taxon>
        <taxon>Hyperoartia</taxon>
        <taxon>Petromyzontiformes</taxon>
        <taxon>Petromyzontidae</taxon>
        <taxon>Petromyzon</taxon>
    </lineage>
</organism>
<dbReference type="PANTHER" id="PTHR15081">
    <property type="entry name" value="NUCLEAR AUTOANTIGENIC SPERM PROTEIN NASP -RELATED"/>
    <property type="match status" value="1"/>
</dbReference>
<proteinExistence type="inferred from homology"/>
<dbReference type="Proteomes" id="UP001318040">
    <property type="component" value="Chromosome 35"/>
</dbReference>
<reference evidence="9" key="1">
    <citation type="submission" date="2025-08" db="UniProtKB">
        <authorList>
            <consortium name="RefSeq"/>
        </authorList>
    </citation>
    <scope>IDENTIFICATION</scope>
    <source>
        <tissue evidence="9">Sperm</tissue>
    </source>
</reference>
<evidence type="ECO:0000256" key="6">
    <source>
        <dbReference type="PROSITE-ProRule" id="PRU00339"/>
    </source>
</evidence>
<feature type="compositionally biased region" description="Basic and acidic residues" evidence="7">
    <location>
        <begin position="725"/>
        <end position="735"/>
    </location>
</feature>
<keyword evidence="4 6" id="KW-0802">TPR repeat</keyword>
<feature type="region of interest" description="Disordered" evidence="7">
    <location>
        <begin position="150"/>
        <end position="199"/>
    </location>
</feature>
<evidence type="ECO:0000256" key="7">
    <source>
        <dbReference type="SAM" id="MobiDB-lite"/>
    </source>
</evidence>
<evidence type="ECO:0000256" key="4">
    <source>
        <dbReference type="ARBA" id="ARBA00022803"/>
    </source>
</evidence>
<protein>
    <submittedName>
        <fullName evidence="9">Nuclear autoantigenic sperm protein</fullName>
    </submittedName>
</protein>
<gene>
    <name evidence="9" type="primary">NASP</name>
</gene>
<dbReference type="GO" id="GO:0042393">
    <property type="term" value="F:histone binding"/>
    <property type="evidence" value="ECO:0007669"/>
    <property type="project" value="TreeGrafter"/>
</dbReference>
<dbReference type="RefSeq" id="XP_032822176.1">
    <property type="nucleotide sequence ID" value="XM_032966285.1"/>
</dbReference>
<feature type="compositionally biased region" description="Basic and acidic residues" evidence="7">
    <location>
        <begin position="390"/>
        <end position="418"/>
    </location>
</feature>
<dbReference type="KEGG" id="pmrn:116948959"/>
<evidence type="ECO:0000256" key="1">
    <source>
        <dbReference type="ARBA" id="ARBA00004123"/>
    </source>
</evidence>
<dbReference type="GO" id="GO:0006335">
    <property type="term" value="P:DNA replication-dependent chromatin assembly"/>
    <property type="evidence" value="ECO:0007669"/>
    <property type="project" value="TreeGrafter"/>
</dbReference>
<feature type="compositionally biased region" description="Acidic residues" evidence="7">
    <location>
        <begin position="19"/>
        <end position="32"/>
    </location>
</feature>
<dbReference type="InterPro" id="IPR051730">
    <property type="entry name" value="NASP-like"/>
</dbReference>
<keyword evidence="3" id="KW-0677">Repeat</keyword>
<evidence type="ECO:0000256" key="2">
    <source>
        <dbReference type="ARBA" id="ARBA00008402"/>
    </source>
</evidence>
<feature type="repeat" description="TPR" evidence="6">
    <location>
        <begin position="491"/>
        <end position="524"/>
    </location>
</feature>
<dbReference type="SMART" id="SM00028">
    <property type="entry name" value="TPR"/>
    <property type="match status" value="2"/>
</dbReference>
<evidence type="ECO:0000313" key="8">
    <source>
        <dbReference type="Proteomes" id="UP001318040"/>
    </source>
</evidence>
<feature type="compositionally biased region" description="Basic and acidic residues" evidence="7">
    <location>
        <begin position="694"/>
        <end position="710"/>
    </location>
</feature>
<evidence type="ECO:0000256" key="3">
    <source>
        <dbReference type="ARBA" id="ARBA00022737"/>
    </source>
</evidence>
<dbReference type="PANTHER" id="PTHR15081:SF1">
    <property type="entry name" value="NUCLEAR AUTOANTIGENIC SPERM PROTEIN"/>
    <property type="match status" value="1"/>
</dbReference>
<comment type="subcellular location">
    <subcellularLocation>
        <location evidence="1">Nucleus</location>
    </subcellularLocation>
</comment>
<dbReference type="SUPFAM" id="SSF48452">
    <property type="entry name" value="TPR-like"/>
    <property type="match status" value="1"/>
</dbReference>
<evidence type="ECO:0000313" key="9">
    <source>
        <dbReference type="RefSeq" id="XP_032822176.1"/>
    </source>
</evidence>
<evidence type="ECO:0000256" key="5">
    <source>
        <dbReference type="ARBA" id="ARBA00023242"/>
    </source>
</evidence>
<keyword evidence="5" id="KW-0539">Nucleus</keyword>
<dbReference type="Gene3D" id="1.25.40.10">
    <property type="entry name" value="Tetratricopeptide repeat domain"/>
    <property type="match status" value="1"/>
</dbReference>
<dbReference type="InterPro" id="IPR019734">
    <property type="entry name" value="TPR_rpt"/>
</dbReference>
<dbReference type="GO" id="GO:0034080">
    <property type="term" value="P:CENP-A containing chromatin assembly"/>
    <property type="evidence" value="ECO:0007669"/>
    <property type="project" value="TreeGrafter"/>
</dbReference>
<name>A0AAJ7TQ58_PETMA</name>
<dbReference type="PROSITE" id="PS50005">
    <property type="entry name" value="TPR"/>
    <property type="match status" value="2"/>
</dbReference>
<dbReference type="Pfam" id="PF13424">
    <property type="entry name" value="TPR_12"/>
    <property type="match status" value="1"/>
</dbReference>
<sequence>MASAVVEHSVTPSKIPLPAEEEEEEEAEEEEDCPEIVKVATAIQLLEEGKQNLADGNIPSAVDALQDSCALLAKEFGETANQCGEAYMVYGKALLELARIENGIVGKALEGMPLEEIGDSNDECIGDTDIVADDVQTEEEMERLREQVYDAMSEGKPSSEAGEDVGFGDGETEAGMQVQEQKESEDNSAAGDEAVEGDQNVEVEMAESVVTNAVEKSTSTNGSFSEEKPSCSSSSLEKPAAPEESVVANEVNKPTCTDGNSSEEKPSCSSGSLEKPAAPEESIANEMHKPTCTGGNSSEEKPSCSSGSLEKPAAPEESIANEMHKPTCTGGSNSEEKPCSSGSLENPAAPEDKLEEPAVLKRSSDLCPDSMEHETNSNDLKETSGLANDDVNKNEGHGVSNGKHDAPREALVKVDSKPTAHSCMDRPNSPKGDLEGDKADVKMAEDVAKGTNDADDSREEVSHMQLAWEMLDLARVICTRQRTREAQLHAAEALLKLGELGLEKDNYQQATEDFLQCLAIQQKYLKPDSRHLAETHYQLGIAYSLENNYSAAVKHFSSSLKCIKKRLALLSEGLEEVEAAQKTPEVEFALAEDQKEIVALKELLPEIQSKILDCEELQDQPEVSKVIKESMVDSMEETKTIACEVKDISHLVKKKPVQCGNSTEETKSTKDDAEDISQLVKKRKLEGEDAENNSDTKKPKHTVAEDHIDGAEENLCPNIQLEDESQVKETAMEVV</sequence>
<accession>A0AAJ7TQ58</accession>
<dbReference type="GO" id="GO:0005654">
    <property type="term" value="C:nucleoplasm"/>
    <property type="evidence" value="ECO:0007669"/>
    <property type="project" value="TreeGrafter"/>
</dbReference>
<dbReference type="AlphaFoldDB" id="A0AAJ7TQ58"/>
<dbReference type="InterPro" id="IPR011990">
    <property type="entry name" value="TPR-like_helical_dom_sf"/>
</dbReference>